<reference evidence="1 2" key="1">
    <citation type="submission" date="2019-02" db="EMBL/GenBank/DDBJ databases">
        <title>Planctomycetal bacteria perform biofilm scaping via a novel small molecule.</title>
        <authorList>
            <person name="Jeske O."/>
            <person name="Boedeker C."/>
            <person name="Wiegand S."/>
            <person name="Breitling P."/>
            <person name="Kallscheuer N."/>
            <person name="Jogler M."/>
            <person name="Rohde M."/>
            <person name="Petersen J."/>
            <person name="Medema M.H."/>
            <person name="Surup F."/>
            <person name="Jogler C."/>
        </authorList>
    </citation>
    <scope>NUCLEOTIDE SEQUENCE [LARGE SCALE GENOMIC DNA]</scope>
    <source>
        <strain evidence="1 2">Mal15</strain>
    </source>
</reference>
<evidence type="ECO:0000313" key="2">
    <source>
        <dbReference type="Proteomes" id="UP000321353"/>
    </source>
</evidence>
<dbReference type="KEGG" id="smam:Mal15_03770"/>
<keyword evidence="2" id="KW-1185">Reference proteome</keyword>
<proteinExistence type="predicted"/>
<gene>
    <name evidence="1" type="ORF">Mal15_03770</name>
</gene>
<accession>A0A5B9M8H1</accession>
<name>A0A5B9M8H1_9BACT</name>
<sequence length="198" mass="21395">MHARSEGLRRLPCGAQFRRGTACRRRRRCVRGHVRVVQHASTAIIGSAKLRHEGGRSNRSDATTALAIAWAASKGRPDAWRPPVARAESSANMTDYEKPWAGVNVGVRPCGTVAVLSEVGSGQSFAFGTPSSENTATLRTHRQLDAEYAWKDPAKPRAGRRTPVGPLSVSLAHRCAVAPPKADLGNEGLEKLRVSERD</sequence>
<dbReference type="Proteomes" id="UP000321353">
    <property type="component" value="Chromosome"/>
</dbReference>
<dbReference type="AlphaFoldDB" id="A0A5B9M8H1"/>
<protein>
    <submittedName>
        <fullName evidence="1">Uncharacterized protein</fullName>
    </submittedName>
</protein>
<evidence type="ECO:0000313" key="1">
    <source>
        <dbReference type="EMBL" id="QEF96350.1"/>
    </source>
</evidence>
<organism evidence="1 2">
    <name type="scientific">Stieleria maiorica</name>
    <dbReference type="NCBI Taxonomy" id="2795974"/>
    <lineage>
        <taxon>Bacteria</taxon>
        <taxon>Pseudomonadati</taxon>
        <taxon>Planctomycetota</taxon>
        <taxon>Planctomycetia</taxon>
        <taxon>Pirellulales</taxon>
        <taxon>Pirellulaceae</taxon>
        <taxon>Stieleria</taxon>
    </lineage>
</organism>
<dbReference type="EMBL" id="CP036264">
    <property type="protein sequence ID" value="QEF96350.1"/>
    <property type="molecule type" value="Genomic_DNA"/>
</dbReference>